<evidence type="ECO:0008006" key="4">
    <source>
        <dbReference type="Google" id="ProtNLM"/>
    </source>
</evidence>
<sequence length="214" mass="25190">MIHLKAKEAYLKQLQKELRKHTELETILFDYDVHLSEIILEESDKETVEEWMICFTNRIGSPKEVADLWREELSVTHHTTLLHFFLLNVCFFLLGGFFTFLHLFHQAQWLQHIWNILTAIPTMIMVLYMLFWGLLGYEIGKSFGAEGKQLMRKTFAISLLPNLTLMLLVLFRVIPHEWFHPLLSTTFIFLCIAATILLYPICCVGYYFGKKQSI</sequence>
<proteinExistence type="predicted"/>
<keyword evidence="1" id="KW-0472">Membrane</keyword>
<comment type="caution">
    <text evidence="2">The sequence shown here is derived from an EMBL/GenBank/DDBJ whole genome shotgun (WGS) entry which is preliminary data.</text>
</comment>
<protein>
    <recommendedName>
        <fullName evidence="4">Integral inner membrane protein</fullName>
    </recommendedName>
</protein>
<feature type="transmembrane region" description="Helical" evidence="1">
    <location>
        <begin position="80"/>
        <end position="101"/>
    </location>
</feature>
<evidence type="ECO:0000313" key="3">
    <source>
        <dbReference type="Proteomes" id="UP001218246"/>
    </source>
</evidence>
<reference evidence="2 3" key="1">
    <citation type="submission" date="2023-04" db="EMBL/GenBank/DDBJ databases">
        <title>Ectobacillus antri isolated from activated sludge.</title>
        <authorList>
            <person name="Yan P."/>
            <person name="Liu X."/>
        </authorList>
    </citation>
    <scope>NUCLEOTIDE SEQUENCE [LARGE SCALE GENOMIC DNA]</scope>
    <source>
        <strain evidence="2 3">C18H</strain>
    </source>
</reference>
<evidence type="ECO:0000313" key="2">
    <source>
        <dbReference type="EMBL" id="MDG5754165.1"/>
    </source>
</evidence>
<dbReference type="SUPFAM" id="SSF103473">
    <property type="entry name" value="MFS general substrate transporter"/>
    <property type="match status" value="1"/>
</dbReference>
<keyword evidence="1" id="KW-1133">Transmembrane helix</keyword>
<dbReference type="InterPro" id="IPR036259">
    <property type="entry name" value="MFS_trans_sf"/>
</dbReference>
<keyword evidence="1" id="KW-0812">Transmembrane</keyword>
<feature type="transmembrane region" description="Helical" evidence="1">
    <location>
        <begin position="155"/>
        <end position="174"/>
    </location>
</feature>
<evidence type="ECO:0000256" key="1">
    <source>
        <dbReference type="SAM" id="Phobius"/>
    </source>
</evidence>
<dbReference type="Proteomes" id="UP001218246">
    <property type="component" value="Unassembled WGS sequence"/>
</dbReference>
<feature type="transmembrane region" description="Helical" evidence="1">
    <location>
        <begin position="113"/>
        <end position="135"/>
    </location>
</feature>
<feature type="transmembrane region" description="Helical" evidence="1">
    <location>
        <begin position="186"/>
        <end position="208"/>
    </location>
</feature>
<dbReference type="EMBL" id="JARULN010000006">
    <property type="protein sequence ID" value="MDG5754165.1"/>
    <property type="molecule type" value="Genomic_DNA"/>
</dbReference>
<name>A0ABT6H539_9BACI</name>
<keyword evidence="3" id="KW-1185">Reference proteome</keyword>
<gene>
    <name evidence="2" type="ORF">P6P90_09290</name>
</gene>
<accession>A0ABT6H539</accession>
<organism evidence="2 3">
    <name type="scientific">Ectobacillus antri</name>
    <dbReference type="NCBI Taxonomy" id="2486280"/>
    <lineage>
        <taxon>Bacteria</taxon>
        <taxon>Bacillati</taxon>
        <taxon>Bacillota</taxon>
        <taxon>Bacilli</taxon>
        <taxon>Bacillales</taxon>
        <taxon>Bacillaceae</taxon>
        <taxon>Ectobacillus</taxon>
    </lineage>
</organism>
<dbReference type="RefSeq" id="WP_124564791.1">
    <property type="nucleotide sequence ID" value="NZ_JARRRY010000005.1"/>
</dbReference>